<dbReference type="EMBL" id="JAUCMV010000002">
    <property type="protein sequence ID" value="KAK0418408.1"/>
    <property type="molecule type" value="Genomic_DNA"/>
</dbReference>
<dbReference type="EC" id="2.3.1.255" evidence="4"/>
<keyword evidence="2" id="KW-0012">Acyltransferase</keyword>
<comment type="catalytic activity">
    <reaction evidence="10">
        <text>N-terminal L-threonyl-[protein] + acetyl-CoA = N-terminal N(alpha)-acetyl-L-threonyl-[protein] + CoA + H(+)</text>
        <dbReference type="Rhea" id="RHEA:50516"/>
        <dbReference type="Rhea" id="RHEA-COMP:12709"/>
        <dbReference type="Rhea" id="RHEA-COMP:12710"/>
        <dbReference type="ChEBI" id="CHEBI:15378"/>
        <dbReference type="ChEBI" id="CHEBI:57287"/>
        <dbReference type="ChEBI" id="CHEBI:57288"/>
        <dbReference type="ChEBI" id="CHEBI:64739"/>
        <dbReference type="ChEBI" id="CHEBI:133375"/>
        <dbReference type="EC" id="2.3.1.255"/>
    </reaction>
</comment>
<dbReference type="PANTHER" id="PTHR23091">
    <property type="entry name" value="N-TERMINAL ACETYLTRANSFERASE"/>
    <property type="match status" value="1"/>
</dbReference>
<evidence type="ECO:0000256" key="5">
    <source>
        <dbReference type="ARBA" id="ARBA00047491"/>
    </source>
</evidence>
<comment type="catalytic activity">
    <reaction evidence="8">
        <text>N-terminal L-alanyl-[protein] + acetyl-CoA = N-terminal N(alpha)-acetyl-L-alanyl-[protein] + CoA + H(+)</text>
        <dbReference type="Rhea" id="RHEA:50500"/>
        <dbReference type="Rhea" id="RHEA-COMP:12701"/>
        <dbReference type="Rhea" id="RHEA-COMP:12702"/>
        <dbReference type="ChEBI" id="CHEBI:15378"/>
        <dbReference type="ChEBI" id="CHEBI:57287"/>
        <dbReference type="ChEBI" id="CHEBI:57288"/>
        <dbReference type="ChEBI" id="CHEBI:64718"/>
        <dbReference type="ChEBI" id="CHEBI:83683"/>
        <dbReference type="EC" id="2.3.1.255"/>
    </reaction>
</comment>
<feature type="domain" description="N-acetyltransferase" evidence="11">
    <location>
        <begin position="2"/>
        <end position="160"/>
    </location>
</feature>
<evidence type="ECO:0000256" key="8">
    <source>
        <dbReference type="ARBA" id="ARBA00048236"/>
    </source>
</evidence>
<comment type="catalytic activity">
    <reaction evidence="6">
        <text>N-terminal L-valyl-[protein] + acetyl-CoA = N-terminal N(alpha)-acetyl-L-valyl-[protein] + CoA + H(+)</text>
        <dbReference type="Rhea" id="RHEA:50508"/>
        <dbReference type="Rhea" id="RHEA-COMP:12705"/>
        <dbReference type="Rhea" id="RHEA-COMP:12706"/>
        <dbReference type="ChEBI" id="CHEBI:15378"/>
        <dbReference type="ChEBI" id="CHEBI:57287"/>
        <dbReference type="ChEBI" id="CHEBI:57288"/>
        <dbReference type="ChEBI" id="CHEBI:64741"/>
        <dbReference type="ChEBI" id="CHEBI:133371"/>
        <dbReference type="EC" id="2.3.1.255"/>
    </reaction>
</comment>
<keyword evidence="13" id="KW-1185">Reference proteome</keyword>
<evidence type="ECO:0000313" key="13">
    <source>
        <dbReference type="Proteomes" id="UP001175271"/>
    </source>
</evidence>
<sequence>MVDIRQATVEDLLNVQHCNLLCLPENYQLKYFIYHLLSWPQLSYVAEDHKKNIVGYVLAKLDEEETFDPVENSGTEAHGHITSLAVKRSHRRLGVAQMLMNQAAQAMIENYNVKHVSLHVRVSNRAAMNLYGGLGFTVVEVDKKYYADGEDAYSMNRPLVEFARNNHITPADSNSFYAVRARRHG</sequence>
<dbReference type="InterPro" id="IPR016181">
    <property type="entry name" value="Acyl_CoA_acyltransferase"/>
</dbReference>
<comment type="catalytic activity">
    <reaction evidence="9">
        <text>N-terminal L-cysteinyl-[protein] + acetyl-CoA = N-terminal N(alpha)-acetyl-L-cysteinyl-[protein] + CoA + H(+)</text>
        <dbReference type="Rhea" id="RHEA:50512"/>
        <dbReference type="Rhea" id="RHEA-COMP:12707"/>
        <dbReference type="Rhea" id="RHEA-COMP:12708"/>
        <dbReference type="ChEBI" id="CHEBI:15378"/>
        <dbReference type="ChEBI" id="CHEBI:57287"/>
        <dbReference type="ChEBI" id="CHEBI:57288"/>
        <dbReference type="ChEBI" id="CHEBI:65250"/>
        <dbReference type="ChEBI" id="CHEBI:133372"/>
        <dbReference type="EC" id="2.3.1.255"/>
    </reaction>
</comment>
<dbReference type="FunFam" id="3.40.630.30:FF:000037">
    <property type="entry name" value="N-alpha-acetyltransferase daf-31-like"/>
    <property type="match status" value="1"/>
</dbReference>
<name>A0AA39I870_9BILA</name>
<comment type="catalytic activity">
    <reaction evidence="5">
        <text>N-terminal L-seryl-[protein] + acetyl-CoA = N-terminal N(alpha)-acetyl-L-seryl-[protein] + CoA + H(+)</text>
        <dbReference type="Rhea" id="RHEA:50504"/>
        <dbReference type="Rhea" id="RHEA-COMP:12703"/>
        <dbReference type="Rhea" id="RHEA-COMP:12704"/>
        <dbReference type="ChEBI" id="CHEBI:15378"/>
        <dbReference type="ChEBI" id="CHEBI:57287"/>
        <dbReference type="ChEBI" id="CHEBI:57288"/>
        <dbReference type="ChEBI" id="CHEBI:64738"/>
        <dbReference type="ChEBI" id="CHEBI:83690"/>
        <dbReference type="EC" id="2.3.1.255"/>
    </reaction>
</comment>
<evidence type="ECO:0000256" key="3">
    <source>
        <dbReference type="ARBA" id="ARBA00025786"/>
    </source>
</evidence>
<dbReference type="Gene3D" id="3.40.630.30">
    <property type="match status" value="1"/>
</dbReference>
<dbReference type="GO" id="GO:0031415">
    <property type="term" value="C:NatA complex"/>
    <property type="evidence" value="ECO:0007669"/>
    <property type="project" value="InterPro"/>
</dbReference>
<comment type="caution">
    <text evidence="12">The sequence shown here is derived from an EMBL/GenBank/DDBJ whole genome shotgun (WGS) entry which is preliminary data.</text>
</comment>
<gene>
    <name evidence="12" type="ORF">QR680_013542</name>
</gene>
<organism evidence="12 13">
    <name type="scientific">Steinernema hermaphroditum</name>
    <dbReference type="NCBI Taxonomy" id="289476"/>
    <lineage>
        <taxon>Eukaryota</taxon>
        <taxon>Metazoa</taxon>
        <taxon>Ecdysozoa</taxon>
        <taxon>Nematoda</taxon>
        <taxon>Chromadorea</taxon>
        <taxon>Rhabditida</taxon>
        <taxon>Tylenchina</taxon>
        <taxon>Panagrolaimomorpha</taxon>
        <taxon>Strongyloidoidea</taxon>
        <taxon>Steinernematidae</taxon>
        <taxon>Steinernema</taxon>
    </lineage>
</organism>
<dbReference type="CDD" id="cd04301">
    <property type="entry name" value="NAT_SF"/>
    <property type="match status" value="1"/>
</dbReference>
<evidence type="ECO:0000256" key="2">
    <source>
        <dbReference type="ARBA" id="ARBA00023315"/>
    </source>
</evidence>
<reference evidence="12" key="1">
    <citation type="submission" date="2023-06" db="EMBL/GenBank/DDBJ databases">
        <title>Genomic analysis of the entomopathogenic nematode Steinernema hermaphroditum.</title>
        <authorList>
            <person name="Schwarz E.M."/>
            <person name="Heppert J.K."/>
            <person name="Baniya A."/>
            <person name="Schwartz H.T."/>
            <person name="Tan C.-H."/>
            <person name="Antoshechkin I."/>
            <person name="Sternberg P.W."/>
            <person name="Goodrich-Blair H."/>
            <person name="Dillman A.R."/>
        </authorList>
    </citation>
    <scope>NUCLEOTIDE SEQUENCE</scope>
    <source>
        <strain evidence="12">PS9179</strain>
        <tissue evidence="12">Whole animal</tissue>
    </source>
</reference>
<dbReference type="PANTHER" id="PTHR23091:SF4">
    <property type="entry name" value="N-TERMINAL AMINO-ACID N(ALPHA)-ACETYLTRANSFERASE NATA"/>
    <property type="match status" value="1"/>
</dbReference>
<evidence type="ECO:0000256" key="1">
    <source>
        <dbReference type="ARBA" id="ARBA00022679"/>
    </source>
</evidence>
<evidence type="ECO:0000259" key="11">
    <source>
        <dbReference type="PROSITE" id="PS51186"/>
    </source>
</evidence>
<protein>
    <recommendedName>
        <fullName evidence="4">N-terminal amino-acid N(alpha)-acetyltransferase NatA</fullName>
        <ecNumber evidence="4">2.3.1.255</ecNumber>
    </recommendedName>
</protein>
<dbReference type="SUPFAM" id="SSF55729">
    <property type="entry name" value="Acyl-CoA N-acyltransferases (Nat)"/>
    <property type="match status" value="1"/>
</dbReference>
<accession>A0AA39I870</accession>
<dbReference type="GO" id="GO:1990189">
    <property type="term" value="F:protein N-terminal-serine acetyltransferase activity"/>
    <property type="evidence" value="ECO:0007669"/>
    <property type="project" value="TreeGrafter"/>
</dbReference>
<evidence type="ECO:0000256" key="6">
    <source>
        <dbReference type="ARBA" id="ARBA00047805"/>
    </source>
</evidence>
<evidence type="ECO:0000256" key="7">
    <source>
        <dbReference type="ARBA" id="ARBA00047954"/>
    </source>
</evidence>
<evidence type="ECO:0000256" key="9">
    <source>
        <dbReference type="ARBA" id="ARBA00049266"/>
    </source>
</evidence>
<comment type="catalytic activity">
    <reaction evidence="7">
        <text>N-terminal glycyl-[protein] + acetyl-CoA = N-terminal N(alpha)-acetylglycyl-[protein] + CoA + H(+)</text>
        <dbReference type="Rhea" id="RHEA:50496"/>
        <dbReference type="Rhea" id="RHEA-COMP:12666"/>
        <dbReference type="Rhea" id="RHEA-COMP:12700"/>
        <dbReference type="ChEBI" id="CHEBI:15378"/>
        <dbReference type="ChEBI" id="CHEBI:57287"/>
        <dbReference type="ChEBI" id="CHEBI:57288"/>
        <dbReference type="ChEBI" id="CHEBI:64723"/>
        <dbReference type="ChEBI" id="CHEBI:133369"/>
        <dbReference type="EC" id="2.3.1.255"/>
    </reaction>
</comment>
<evidence type="ECO:0000256" key="4">
    <source>
        <dbReference type="ARBA" id="ARBA00026110"/>
    </source>
</evidence>
<dbReference type="AlphaFoldDB" id="A0AA39I870"/>
<dbReference type="GO" id="GO:1990190">
    <property type="term" value="F:protein-N-terminal-glutamate acetyltransferase activity"/>
    <property type="evidence" value="ECO:0007669"/>
    <property type="project" value="TreeGrafter"/>
</dbReference>
<dbReference type="PROSITE" id="PS51186">
    <property type="entry name" value="GNAT"/>
    <property type="match status" value="1"/>
</dbReference>
<evidence type="ECO:0000313" key="12">
    <source>
        <dbReference type="EMBL" id="KAK0418408.1"/>
    </source>
</evidence>
<comment type="similarity">
    <text evidence="3">Belongs to the acetyltransferase family. ARD1 subfamily.</text>
</comment>
<evidence type="ECO:0000256" key="10">
    <source>
        <dbReference type="ARBA" id="ARBA00049434"/>
    </source>
</evidence>
<dbReference type="Proteomes" id="UP001175271">
    <property type="component" value="Unassembled WGS sequence"/>
</dbReference>
<dbReference type="InterPro" id="IPR000182">
    <property type="entry name" value="GNAT_dom"/>
</dbReference>
<dbReference type="Pfam" id="PF00583">
    <property type="entry name" value="Acetyltransf_1"/>
    <property type="match status" value="1"/>
</dbReference>
<proteinExistence type="inferred from homology"/>
<keyword evidence="1" id="KW-0808">Transferase</keyword>
<dbReference type="InterPro" id="IPR045047">
    <property type="entry name" value="Ard1-like"/>
</dbReference>